<organism evidence="7 8">
    <name type="scientific">Thelephora terrestris</name>
    <dbReference type="NCBI Taxonomy" id="56493"/>
    <lineage>
        <taxon>Eukaryota</taxon>
        <taxon>Fungi</taxon>
        <taxon>Dikarya</taxon>
        <taxon>Basidiomycota</taxon>
        <taxon>Agaricomycotina</taxon>
        <taxon>Agaricomycetes</taxon>
        <taxon>Thelephorales</taxon>
        <taxon>Thelephoraceae</taxon>
        <taxon>Thelephora</taxon>
    </lineage>
</organism>
<dbReference type="InterPro" id="IPR025110">
    <property type="entry name" value="AMP-bd_C"/>
</dbReference>
<proteinExistence type="inferred from homology"/>
<dbReference type="GO" id="GO:0006631">
    <property type="term" value="P:fatty acid metabolic process"/>
    <property type="evidence" value="ECO:0007669"/>
    <property type="project" value="UniProtKB-KW"/>
</dbReference>
<dbReference type="Proteomes" id="UP000736335">
    <property type="component" value="Unassembled WGS sequence"/>
</dbReference>
<gene>
    <name evidence="7" type="ORF">BJ322DRAFT_1097364</name>
</gene>
<dbReference type="SUPFAM" id="SSF56801">
    <property type="entry name" value="Acetyl-CoA synthetase-like"/>
    <property type="match status" value="1"/>
</dbReference>
<keyword evidence="3" id="KW-0276">Fatty acid metabolism</keyword>
<keyword evidence="2 7" id="KW-0436">Ligase</keyword>
<evidence type="ECO:0000259" key="6">
    <source>
        <dbReference type="Pfam" id="PF13193"/>
    </source>
</evidence>
<evidence type="ECO:0000256" key="2">
    <source>
        <dbReference type="ARBA" id="ARBA00022598"/>
    </source>
</evidence>
<evidence type="ECO:0000259" key="5">
    <source>
        <dbReference type="Pfam" id="PF00501"/>
    </source>
</evidence>
<keyword evidence="4" id="KW-0443">Lipid metabolism</keyword>
<accession>A0A9P6LBV9</accession>
<dbReference type="Pfam" id="PF00501">
    <property type="entry name" value="AMP-binding"/>
    <property type="match status" value="1"/>
</dbReference>
<feature type="domain" description="AMP-binding enzyme C-terminal" evidence="6">
    <location>
        <begin position="460"/>
        <end position="542"/>
    </location>
</feature>
<dbReference type="InterPro" id="IPR000873">
    <property type="entry name" value="AMP-dep_synth/lig_dom"/>
</dbReference>
<protein>
    <submittedName>
        <fullName evidence="7">AMP-dependent synthetase and ligase</fullName>
    </submittedName>
</protein>
<dbReference type="GO" id="GO:0016874">
    <property type="term" value="F:ligase activity"/>
    <property type="evidence" value="ECO:0007669"/>
    <property type="project" value="UniProtKB-KW"/>
</dbReference>
<feature type="domain" description="AMP-dependent synthetase/ligase" evidence="5">
    <location>
        <begin position="45"/>
        <end position="409"/>
    </location>
</feature>
<reference evidence="7" key="1">
    <citation type="journal article" date="2020" name="Nat. Commun.">
        <title>Large-scale genome sequencing of mycorrhizal fungi provides insights into the early evolution of symbiotic traits.</title>
        <authorList>
            <person name="Miyauchi S."/>
            <person name="Kiss E."/>
            <person name="Kuo A."/>
            <person name="Drula E."/>
            <person name="Kohler A."/>
            <person name="Sanchez-Garcia M."/>
            <person name="Morin E."/>
            <person name="Andreopoulos B."/>
            <person name="Barry K.W."/>
            <person name="Bonito G."/>
            <person name="Buee M."/>
            <person name="Carver A."/>
            <person name="Chen C."/>
            <person name="Cichocki N."/>
            <person name="Clum A."/>
            <person name="Culley D."/>
            <person name="Crous P.W."/>
            <person name="Fauchery L."/>
            <person name="Girlanda M."/>
            <person name="Hayes R.D."/>
            <person name="Keri Z."/>
            <person name="LaButti K."/>
            <person name="Lipzen A."/>
            <person name="Lombard V."/>
            <person name="Magnuson J."/>
            <person name="Maillard F."/>
            <person name="Murat C."/>
            <person name="Nolan M."/>
            <person name="Ohm R.A."/>
            <person name="Pangilinan J."/>
            <person name="Pereira M.F."/>
            <person name="Perotto S."/>
            <person name="Peter M."/>
            <person name="Pfister S."/>
            <person name="Riley R."/>
            <person name="Sitrit Y."/>
            <person name="Stielow J.B."/>
            <person name="Szollosi G."/>
            <person name="Zifcakova L."/>
            <person name="Stursova M."/>
            <person name="Spatafora J.W."/>
            <person name="Tedersoo L."/>
            <person name="Vaario L.M."/>
            <person name="Yamada A."/>
            <person name="Yan M."/>
            <person name="Wang P."/>
            <person name="Xu J."/>
            <person name="Bruns T."/>
            <person name="Baldrian P."/>
            <person name="Vilgalys R."/>
            <person name="Dunand C."/>
            <person name="Henrissat B."/>
            <person name="Grigoriev I.V."/>
            <person name="Hibbett D."/>
            <person name="Nagy L.G."/>
            <person name="Martin F.M."/>
        </authorList>
    </citation>
    <scope>NUCLEOTIDE SEQUENCE</scope>
    <source>
        <strain evidence="7">UH-Tt-Lm1</strain>
    </source>
</reference>
<dbReference type="AlphaFoldDB" id="A0A9P6LBV9"/>
<dbReference type="PANTHER" id="PTHR43859:SF4">
    <property type="entry name" value="BUTANOATE--COA LIGASE AAE1-RELATED"/>
    <property type="match status" value="1"/>
</dbReference>
<evidence type="ECO:0000256" key="1">
    <source>
        <dbReference type="ARBA" id="ARBA00006432"/>
    </source>
</evidence>
<dbReference type="OrthoDB" id="10253115at2759"/>
<dbReference type="EMBL" id="WIUZ02000001">
    <property type="protein sequence ID" value="KAF9792107.1"/>
    <property type="molecule type" value="Genomic_DNA"/>
</dbReference>
<reference evidence="7" key="2">
    <citation type="submission" date="2020-11" db="EMBL/GenBank/DDBJ databases">
        <authorList>
            <consortium name="DOE Joint Genome Institute"/>
            <person name="Kuo A."/>
            <person name="Miyauchi S."/>
            <person name="Kiss E."/>
            <person name="Drula E."/>
            <person name="Kohler A."/>
            <person name="Sanchez-Garcia M."/>
            <person name="Andreopoulos B."/>
            <person name="Barry K.W."/>
            <person name="Bonito G."/>
            <person name="Buee M."/>
            <person name="Carver A."/>
            <person name="Chen C."/>
            <person name="Cichocki N."/>
            <person name="Clum A."/>
            <person name="Culley D."/>
            <person name="Crous P.W."/>
            <person name="Fauchery L."/>
            <person name="Girlanda M."/>
            <person name="Hayes R."/>
            <person name="Keri Z."/>
            <person name="Labutti K."/>
            <person name="Lipzen A."/>
            <person name="Lombard V."/>
            <person name="Magnuson J."/>
            <person name="Maillard F."/>
            <person name="Morin E."/>
            <person name="Murat C."/>
            <person name="Nolan M."/>
            <person name="Ohm R."/>
            <person name="Pangilinan J."/>
            <person name="Pereira M."/>
            <person name="Perotto S."/>
            <person name="Peter M."/>
            <person name="Riley R."/>
            <person name="Sitrit Y."/>
            <person name="Stielow B."/>
            <person name="Szollosi G."/>
            <person name="Zifcakova L."/>
            <person name="Stursova M."/>
            <person name="Spatafora J.W."/>
            <person name="Tedersoo L."/>
            <person name="Vaario L.-M."/>
            <person name="Yamada A."/>
            <person name="Yan M."/>
            <person name="Wang P."/>
            <person name="Xu J."/>
            <person name="Bruns T."/>
            <person name="Baldrian P."/>
            <person name="Vilgalys R."/>
            <person name="Henrissat B."/>
            <person name="Grigoriev I.V."/>
            <person name="Hibbett D."/>
            <person name="Nagy L.G."/>
            <person name="Martin F.M."/>
        </authorList>
    </citation>
    <scope>NUCLEOTIDE SEQUENCE</scope>
    <source>
        <strain evidence="7">UH-Tt-Lm1</strain>
    </source>
</reference>
<dbReference type="PANTHER" id="PTHR43859">
    <property type="entry name" value="ACYL-ACTIVATING ENZYME"/>
    <property type="match status" value="1"/>
</dbReference>
<dbReference type="PROSITE" id="PS00455">
    <property type="entry name" value="AMP_BINDING"/>
    <property type="match status" value="1"/>
</dbReference>
<name>A0A9P6LBV9_9AGAM</name>
<comment type="caution">
    <text evidence="7">The sequence shown here is derived from an EMBL/GenBank/DDBJ whole genome shotgun (WGS) entry which is preliminary data.</text>
</comment>
<comment type="similarity">
    <text evidence="1">Belongs to the ATP-dependent AMP-binding enzyme family.</text>
</comment>
<dbReference type="InterPro" id="IPR020845">
    <property type="entry name" value="AMP-binding_CS"/>
</dbReference>
<evidence type="ECO:0000313" key="8">
    <source>
        <dbReference type="Proteomes" id="UP000736335"/>
    </source>
</evidence>
<evidence type="ECO:0000313" key="7">
    <source>
        <dbReference type="EMBL" id="KAF9792107.1"/>
    </source>
</evidence>
<evidence type="ECO:0000256" key="3">
    <source>
        <dbReference type="ARBA" id="ARBA00022832"/>
    </source>
</evidence>
<dbReference type="Pfam" id="PF13193">
    <property type="entry name" value="AMP-binding_C"/>
    <property type="match status" value="1"/>
</dbReference>
<dbReference type="InterPro" id="IPR042099">
    <property type="entry name" value="ANL_N_sf"/>
</dbReference>
<dbReference type="Gene3D" id="3.30.300.30">
    <property type="match status" value="1"/>
</dbReference>
<keyword evidence="8" id="KW-1185">Reference proteome</keyword>
<dbReference type="InterPro" id="IPR045851">
    <property type="entry name" value="AMP-bd_C_sf"/>
</dbReference>
<evidence type="ECO:0000256" key="4">
    <source>
        <dbReference type="ARBA" id="ARBA00023098"/>
    </source>
</evidence>
<sequence length="555" mass="61585">MFLPHNALLIPPPDVSYRQKVPPGLPVHKHPLNPLAFLLRGALIYPDRIAIRHPDVNHPAYYTYSIWAQRVQNLAYALIQFGIKPQDTVAVLAPNTPMIADAFQGIPAARAVICPINTRLTPPEIAYILQHSRAKLILADYEYAHLVKDAEIPVIVSNDSGHAGDPYERFLSRGRMFSQDRGWWGLDLEPDEDAGFALCYTSGTTGRPKGVLTTLRGTYLAAMANAYEAKMDINSVYLWVLPMFHAAGWTYPWAATFAVSTQIILRAVSYPLIWNHLFNSSVTHYCGAPTVQIGLVNYPGVKKLPRPVTAIVAGSAPTAHLISSLEKIGINPVHTYGPFTRNHSQESWAALPMEERAKYMARQGYGYTTADGVRVVYQTEGEDLKDVPRDGKTIGEIVVRGNLVMREYFTDEKATEKAFKGGYFHSGDLAVMYPDGSISILDRSKDIIISGGENASSLAIEQELFNHPDVLEVAVVARAHPKWGERPMAFVVLHPSKAPKWENKHAGFEIDLKAHARKTLPGFATPEWVVVVPDLPKTSTGKIQKVELRKRVTKL</sequence>
<dbReference type="Gene3D" id="3.40.50.12780">
    <property type="entry name" value="N-terminal domain of ligase-like"/>
    <property type="match status" value="1"/>
</dbReference>